<reference evidence="1" key="5">
    <citation type="journal article" date="2021" name="G3 (Bethesda)">
        <title>Aegilops tauschii genome assembly Aet v5.0 features greater sequence contiguity and improved annotation.</title>
        <authorList>
            <person name="Wang L."/>
            <person name="Zhu T."/>
            <person name="Rodriguez J.C."/>
            <person name="Deal K.R."/>
            <person name="Dubcovsky J."/>
            <person name="McGuire P.E."/>
            <person name="Lux T."/>
            <person name="Spannagl M."/>
            <person name="Mayer K.F.X."/>
            <person name="Baldrich P."/>
            <person name="Meyers B.C."/>
            <person name="Huo N."/>
            <person name="Gu Y.Q."/>
            <person name="Zhou H."/>
            <person name="Devos K.M."/>
            <person name="Bennetzen J.L."/>
            <person name="Unver T."/>
            <person name="Budak H."/>
            <person name="Gulick P.J."/>
            <person name="Galiba G."/>
            <person name="Kalapos B."/>
            <person name="Nelson D.R."/>
            <person name="Li P."/>
            <person name="You F.M."/>
            <person name="Luo M.C."/>
            <person name="Dvorak J."/>
        </authorList>
    </citation>
    <scope>NUCLEOTIDE SEQUENCE [LARGE SCALE GENOMIC DNA]</scope>
    <source>
        <strain evidence="1">cv. AL8/78</strain>
    </source>
</reference>
<dbReference type="STRING" id="200361.A0A453BLJ6"/>
<dbReference type="Proteomes" id="UP000015105">
    <property type="component" value="Chromosome 2D"/>
</dbReference>
<evidence type="ECO:0000313" key="1">
    <source>
        <dbReference type="EnsemblPlants" id="AET2Gv20555600.9"/>
    </source>
</evidence>
<reference evidence="1" key="4">
    <citation type="submission" date="2019-03" db="UniProtKB">
        <authorList>
            <consortium name="EnsemblPlants"/>
        </authorList>
    </citation>
    <scope>IDENTIFICATION</scope>
</reference>
<reference evidence="2" key="2">
    <citation type="journal article" date="2017" name="Nat. Plants">
        <title>The Aegilops tauschii genome reveals multiple impacts of transposons.</title>
        <authorList>
            <person name="Zhao G."/>
            <person name="Zou C."/>
            <person name="Li K."/>
            <person name="Wang K."/>
            <person name="Li T."/>
            <person name="Gao L."/>
            <person name="Zhang X."/>
            <person name="Wang H."/>
            <person name="Yang Z."/>
            <person name="Liu X."/>
            <person name="Jiang W."/>
            <person name="Mao L."/>
            <person name="Kong X."/>
            <person name="Jiao Y."/>
            <person name="Jia J."/>
        </authorList>
    </citation>
    <scope>NUCLEOTIDE SEQUENCE [LARGE SCALE GENOMIC DNA]</scope>
    <source>
        <strain evidence="2">cv. AL8/78</strain>
    </source>
</reference>
<organism evidence="1 2">
    <name type="scientific">Aegilops tauschii subsp. strangulata</name>
    <name type="common">Goatgrass</name>
    <dbReference type="NCBI Taxonomy" id="200361"/>
    <lineage>
        <taxon>Eukaryota</taxon>
        <taxon>Viridiplantae</taxon>
        <taxon>Streptophyta</taxon>
        <taxon>Embryophyta</taxon>
        <taxon>Tracheophyta</taxon>
        <taxon>Spermatophyta</taxon>
        <taxon>Magnoliopsida</taxon>
        <taxon>Liliopsida</taxon>
        <taxon>Poales</taxon>
        <taxon>Poaceae</taxon>
        <taxon>BOP clade</taxon>
        <taxon>Pooideae</taxon>
        <taxon>Triticodae</taxon>
        <taxon>Triticeae</taxon>
        <taxon>Triticinae</taxon>
        <taxon>Aegilops</taxon>
    </lineage>
</organism>
<name>A0A453BLJ6_AEGTS</name>
<dbReference type="Gramene" id="AET2Gv20555600.9">
    <property type="protein sequence ID" value="AET2Gv20555600.9"/>
    <property type="gene ID" value="AET2Gv20555600"/>
</dbReference>
<dbReference type="EnsemblPlants" id="AET2Gv20555600.9">
    <property type="protein sequence ID" value="AET2Gv20555600.9"/>
    <property type="gene ID" value="AET2Gv20555600"/>
</dbReference>
<proteinExistence type="predicted"/>
<reference evidence="1" key="3">
    <citation type="journal article" date="2017" name="Nature">
        <title>Genome sequence of the progenitor of the wheat D genome Aegilops tauschii.</title>
        <authorList>
            <person name="Luo M.C."/>
            <person name="Gu Y.Q."/>
            <person name="Puiu D."/>
            <person name="Wang H."/>
            <person name="Twardziok S.O."/>
            <person name="Deal K.R."/>
            <person name="Huo N."/>
            <person name="Zhu T."/>
            <person name="Wang L."/>
            <person name="Wang Y."/>
            <person name="McGuire P.E."/>
            <person name="Liu S."/>
            <person name="Long H."/>
            <person name="Ramasamy R.K."/>
            <person name="Rodriguez J.C."/>
            <person name="Van S.L."/>
            <person name="Yuan L."/>
            <person name="Wang Z."/>
            <person name="Xia Z."/>
            <person name="Xiao L."/>
            <person name="Anderson O.D."/>
            <person name="Ouyang S."/>
            <person name="Liang Y."/>
            <person name="Zimin A.V."/>
            <person name="Pertea G."/>
            <person name="Qi P."/>
            <person name="Bennetzen J.L."/>
            <person name="Dai X."/>
            <person name="Dawson M.W."/>
            <person name="Muller H.G."/>
            <person name="Kugler K."/>
            <person name="Rivarola-Duarte L."/>
            <person name="Spannagl M."/>
            <person name="Mayer K.F.X."/>
            <person name="Lu F.H."/>
            <person name="Bevan M.W."/>
            <person name="Leroy P."/>
            <person name="Li P."/>
            <person name="You F.M."/>
            <person name="Sun Q."/>
            <person name="Liu Z."/>
            <person name="Lyons E."/>
            <person name="Wicker T."/>
            <person name="Salzberg S.L."/>
            <person name="Devos K.M."/>
            <person name="Dvorak J."/>
        </authorList>
    </citation>
    <scope>NUCLEOTIDE SEQUENCE [LARGE SCALE GENOMIC DNA]</scope>
    <source>
        <strain evidence="1">cv. AL8/78</strain>
    </source>
</reference>
<sequence length="190" mass="21533">MKLTGLNVNAGSLPTWECFAPCFEGVMNHVGVLEIPKRHILKRWTKDARDILPQHIVHFQKDQAANQSFTCRSSTLYLHAMELVRIGESSISAYELVFGRIKDLIIEVSSLAEKTDGLGIEDRIAAESSRKNNGSVGAIINIDAQMGDNENQHDRVWQLGCPRWFVCSKQEAWCWPAVLEQRESVIRRLE</sequence>
<protein>
    <submittedName>
        <fullName evidence="1">Uncharacterized protein</fullName>
    </submittedName>
</protein>
<evidence type="ECO:0000313" key="2">
    <source>
        <dbReference type="Proteomes" id="UP000015105"/>
    </source>
</evidence>
<keyword evidence="2" id="KW-1185">Reference proteome</keyword>
<dbReference type="AlphaFoldDB" id="A0A453BLJ6"/>
<accession>A0A453BLJ6</accession>
<reference evidence="2" key="1">
    <citation type="journal article" date="2014" name="Science">
        <title>Ancient hybridizations among the ancestral genomes of bread wheat.</title>
        <authorList>
            <consortium name="International Wheat Genome Sequencing Consortium,"/>
            <person name="Marcussen T."/>
            <person name="Sandve S.R."/>
            <person name="Heier L."/>
            <person name="Spannagl M."/>
            <person name="Pfeifer M."/>
            <person name="Jakobsen K.S."/>
            <person name="Wulff B.B."/>
            <person name="Steuernagel B."/>
            <person name="Mayer K.F."/>
            <person name="Olsen O.A."/>
        </authorList>
    </citation>
    <scope>NUCLEOTIDE SEQUENCE [LARGE SCALE GENOMIC DNA]</scope>
    <source>
        <strain evidence="2">cv. AL8/78</strain>
    </source>
</reference>